<protein>
    <submittedName>
        <fullName evidence="2">Uncharacterized protein</fullName>
    </submittedName>
</protein>
<dbReference type="AlphaFoldDB" id="A0A841P644"/>
<dbReference type="EMBL" id="JACHEF010000003">
    <property type="protein sequence ID" value="MBB6410697.1"/>
    <property type="molecule type" value="Genomic_DNA"/>
</dbReference>
<evidence type="ECO:0000256" key="1">
    <source>
        <dbReference type="SAM" id="MobiDB-lite"/>
    </source>
</evidence>
<evidence type="ECO:0000313" key="3">
    <source>
        <dbReference type="Proteomes" id="UP000556329"/>
    </source>
</evidence>
<feature type="compositionally biased region" description="Polar residues" evidence="1">
    <location>
        <begin position="1"/>
        <end position="18"/>
    </location>
</feature>
<dbReference type="RefSeq" id="WP_184873617.1">
    <property type="nucleotide sequence ID" value="NZ_JACHEF010000003.1"/>
</dbReference>
<proteinExistence type="predicted"/>
<dbReference type="Proteomes" id="UP000556329">
    <property type="component" value="Unassembled WGS sequence"/>
</dbReference>
<name>A0A841P644_9HYPH</name>
<feature type="region of interest" description="Disordered" evidence="1">
    <location>
        <begin position="1"/>
        <end position="24"/>
    </location>
</feature>
<accession>A0A841P644</accession>
<gene>
    <name evidence="2" type="ORF">HNQ71_003371</name>
</gene>
<evidence type="ECO:0000313" key="2">
    <source>
        <dbReference type="EMBL" id="MBB6410697.1"/>
    </source>
</evidence>
<keyword evidence="3" id="KW-1185">Reference proteome</keyword>
<sequence>MQLSIVTAGVTSPASTAGSKPERTYPRCGYHGDVLPDGGRSALHPVLIPFMNVALAAVSQLSG</sequence>
<reference evidence="2 3" key="1">
    <citation type="submission" date="2020-08" db="EMBL/GenBank/DDBJ databases">
        <title>Genomic Encyclopedia of Type Strains, Phase IV (KMG-IV): sequencing the most valuable type-strain genomes for metagenomic binning, comparative biology and taxonomic classification.</title>
        <authorList>
            <person name="Goeker M."/>
        </authorList>
    </citation>
    <scope>NUCLEOTIDE SEQUENCE [LARGE SCALE GENOMIC DNA]</scope>
    <source>
        <strain evidence="2 3">DSM 100039</strain>
    </source>
</reference>
<comment type="caution">
    <text evidence="2">The sequence shown here is derived from an EMBL/GenBank/DDBJ whole genome shotgun (WGS) entry which is preliminary data.</text>
</comment>
<organism evidence="2 3">
    <name type="scientific">Mesorhizobium sangaii</name>
    <dbReference type="NCBI Taxonomy" id="505389"/>
    <lineage>
        <taxon>Bacteria</taxon>
        <taxon>Pseudomonadati</taxon>
        <taxon>Pseudomonadota</taxon>
        <taxon>Alphaproteobacteria</taxon>
        <taxon>Hyphomicrobiales</taxon>
        <taxon>Phyllobacteriaceae</taxon>
        <taxon>Mesorhizobium</taxon>
    </lineage>
</organism>